<feature type="chain" id="PRO_5012737520" description="Secreted protein" evidence="2">
    <location>
        <begin position="21"/>
        <end position="320"/>
    </location>
</feature>
<evidence type="ECO:0008006" key="7">
    <source>
        <dbReference type="Google" id="ProtNLM"/>
    </source>
</evidence>
<reference evidence="4 6" key="3">
    <citation type="submission" date="2019-02" db="EMBL/GenBank/DDBJ databases">
        <authorList>
            <person name="Zhang G."/>
        </authorList>
    </citation>
    <scope>NUCLEOTIDE SEQUENCE [LARGE SCALE GENOMIC DNA]</scope>
    <source>
        <strain evidence="4 6">CMB17</strain>
    </source>
</reference>
<evidence type="ECO:0000256" key="1">
    <source>
        <dbReference type="SAM" id="MobiDB-lite"/>
    </source>
</evidence>
<dbReference type="RefSeq" id="WP_131023392.1">
    <property type="nucleotide sequence ID" value="NZ_FZNM01000018.1"/>
</dbReference>
<dbReference type="Proteomes" id="UP000292859">
    <property type="component" value="Unassembled WGS sequence"/>
</dbReference>
<feature type="region of interest" description="Disordered" evidence="1">
    <location>
        <begin position="55"/>
        <end position="74"/>
    </location>
</feature>
<feature type="signal peptide" evidence="2">
    <location>
        <begin position="1"/>
        <end position="20"/>
    </location>
</feature>
<reference evidence="3" key="1">
    <citation type="submission" date="2017-06" db="EMBL/GenBank/DDBJ databases">
        <authorList>
            <person name="Kim H.J."/>
            <person name="Triplett B.A."/>
        </authorList>
    </citation>
    <scope>NUCLEOTIDE SEQUENCE [LARGE SCALE GENOMIC DNA]</scope>
    <source>
        <strain evidence="3">DSM 26170</strain>
    </source>
</reference>
<dbReference type="EMBL" id="SIRL01000017">
    <property type="protein sequence ID" value="TBN46639.1"/>
    <property type="molecule type" value="Genomic_DNA"/>
</dbReference>
<evidence type="ECO:0000313" key="6">
    <source>
        <dbReference type="Proteomes" id="UP000292859"/>
    </source>
</evidence>
<evidence type="ECO:0000313" key="5">
    <source>
        <dbReference type="Proteomes" id="UP000198409"/>
    </source>
</evidence>
<evidence type="ECO:0000313" key="3">
    <source>
        <dbReference type="EMBL" id="SNR70038.1"/>
    </source>
</evidence>
<proteinExistence type="predicted"/>
<organism evidence="3 5">
    <name type="scientific">Paracoccus sediminis</name>
    <dbReference type="NCBI Taxonomy" id="1214787"/>
    <lineage>
        <taxon>Bacteria</taxon>
        <taxon>Pseudomonadati</taxon>
        <taxon>Pseudomonadota</taxon>
        <taxon>Alphaproteobacteria</taxon>
        <taxon>Rhodobacterales</taxon>
        <taxon>Paracoccaceae</taxon>
        <taxon>Paracoccus</taxon>
    </lineage>
</organism>
<protein>
    <recommendedName>
        <fullName evidence="7">Secreted protein</fullName>
    </recommendedName>
</protein>
<dbReference type="Proteomes" id="UP000198409">
    <property type="component" value="Unassembled WGS sequence"/>
</dbReference>
<keyword evidence="2" id="KW-0732">Signal</keyword>
<dbReference type="AlphaFoldDB" id="A0A238YGW6"/>
<feature type="compositionally biased region" description="Acidic residues" evidence="1">
    <location>
        <begin position="60"/>
        <end position="71"/>
    </location>
</feature>
<keyword evidence="6" id="KW-1185">Reference proteome</keyword>
<sequence>MPRISLSCAFLVLGPGIAGADGYAHAPFRDDPVGLAQAAALERIALAAQVAAVAGPSGAAEDDEREEDEAEGPPHDLSLIRATLAATAPEVAQALVAAFGGGGPPAGPDLTALVEQARAAMPLPRAPGHRAALIAQLLLEEGGVAESYEKAAEGDGGAYLTGWFALARVKALWDGLAPQAAPAQAADVQAMLAMLDRLYPGQDRPARLSPNPEDAESIAQQTVGLLEQATDADLYPGRDPGAAAGLVHRIASEGCARLDADPERGAEDLAVAAAYHAAIVQDTLSLLAPGRAAAVAAGFETGDCGPLLDALSAGQQALSP</sequence>
<dbReference type="OrthoDB" id="7846672at2"/>
<gene>
    <name evidence="4" type="ORF">EYF88_16390</name>
    <name evidence="3" type="ORF">SAMN06265378_11826</name>
</gene>
<evidence type="ECO:0000313" key="4">
    <source>
        <dbReference type="EMBL" id="TBN46639.1"/>
    </source>
</evidence>
<accession>A0A238YGW6</accession>
<dbReference type="EMBL" id="FZNM01000018">
    <property type="protein sequence ID" value="SNR70038.1"/>
    <property type="molecule type" value="Genomic_DNA"/>
</dbReference>
<reference evidence="5" key="2">
    <citation type="submission" date="2017-06" db="EMBL/GenBank/DDBJ databases">
        <authorList>
            <person name="Varghese N."/>
            <person name="Submissions S."/>
        </authorList>
    </citation>
    <scope>NUCLEOTIDE SEQUENCE [LARGE SCALE GENOMIC DNA]</scope>
    <source>
        <strain evidence="5">DSM 26170</strain>
    </source>
</reference>
<evidence type="ECO:0000256" key="2">
    <source>
        <dbReference type="SAM" id="SignalP"/>
    </source>
</evidence>
<name>A0A238YGW6_9RHOB</name>